<feature type="region of interest" description="Disordered" evidence="1">
    <location>
        <begin position="236"/>
        <end position="256"/>
    </location>
</feature>
<protein>
    <submittedName>
        <fullName evidence="2">Uncharacterized protein</fullName>
    </submittedName>
</protein>
<feature type="compositionally biased region" description="Basic and acidic residues" evidence="1">
    <location>
        <begin position="108"/>
        <end position="117"/>
    </location>
</feature>
<gene>
    <name evidence="2" type="ORF">Tsubulata_019599</name>
</gene>
<feature type="compositionally biased region" description="Acidic residues" evidence="1">
    <location>
        <begin position="20"/>
        <end position="54"/>
    </location>
</feature>
<feature type="compositionally biased region" description="Acidic residues" evidence="1">
    <location>
        <begin position="141"/>
        <end position="185"/>
    </location>
</feature>
<evidence type="ECO:0000256" key="1">
    <source>
        <dbReference type="SAM" id="MobiDB-lite"/>
    </source>
</evidence>
<feature type="compositionally biased region" description="Pro residues" evidence="1">
    <location>
        <begin position="95"/>
        <end position="107"/>
    </location>
</feature>
<keyword evidence="3" id="KW-1185">Reference proteome</keyword>
<organism evidence="2 3">
    <name type="scientific">Turnera subulata</name>
    <dbReference type="NCBI Taxonomy" id="218843"/>
    <lineage>
        <taxon>Eukaryota</taxon>
        <taxon>Viridiplantae</taxon>
        <taxon>Streptophyta</taxon>
        <taxon>Embryophyta</taxon>
        <taxon>Tracheophyta</taxon>
        <taxon>Spermatophyta</taxon>
        <taxon>Magnoliopsida</taxon>
        <taxon>eudicotyledons</taxon>
        <taxon>Gunneridae</taxon>
        <taxon>Pentapetalae</taxon>
        <taxon>rosids</taxon>
        <taxon>fabids</taxon>
        <taxon>Malpighiales</taxon>
        <taxon>Passifloraceae</taxon>
        <taxon>Turnera</taxon>
    </lineage>
</organism>
<reference evidence="2" key="2">
    <citation type="journal article" date="2023" name="Plants (Basel)">
        <title>Annotation of the Turnera subulata (Passifloraceae) Draft Genome Reveals the S-Locus Evolved after the Divergence of Turneroideae from Passifloroideae in a Stepwise Manner.</title>
        <authorList>
            <person name="Henning P.M."/>
            <person name="Roalson E.H."/>
            <person name="Mir W."/>
            <person name="McCubbin A.G."/>
            <person name="Shore J.S."/>
        </authorList>
    </citation>
    <scope>NUCLEOTIDE SEQUENCE</scope>
    <source>
        <strain evidence="2">F60SS</strain>
    </source>
</reference>
<feature type="compositionally biased region" description="Basic and acidic residues" evidence="1">
    <location>
        <begin position="55"/>
        <end position="78"/>
    </location>
</feature>
<dbReference type="EMBL" id="JAKUCV010006338">
    <property type="protein sequence ID" value="KAJ4827747.1"/>
    <property type="molecule type" value="Genomic_DNA"/>
</dbReference>
<comment type="caution">
    <text evidence="2">The sequence shown here is derived from an EMBL/GenBank/DDBJ whole genome shotgun (WGS) entry which is preliminary data.</text>
</comment>
<evidence type="ECO:0000313" key="3">
    <source>
        <dbReference type="Proteomes" id="UP001141552"/>
    </source>
</evidence>
<dbReference type="SUPFAM" id="SSF55418">
    <property type="entry name" value="eIF4e-like"/>
    <property type="match status" value="1"/>
</dbReference>
<name>A0A9Q0J4H3_9ROSI</name>
<dbReference type="Gene3D" id="3.30.760.10">
    <property type="entry name" value="RNA Cap, Translation Initiation Factor Eif4e"/>
    <property type="match status" value="1"/>
</dbReference>
<dbReference type="InterPro" id="IPR023398">
    <property type="entry name" value="TIF_eIF4e-like"/>
</dbReference>
<proteinExistence type="predicted"/>
<sequence>MWPKSVPDPLNNDELYIDPLEYDTDEEEVYGGDDTDEDEKDTDEDDTDKDDSEEDLKFYAEDNSDEDRKVYAEHREGYYDPVPSKSMLHLAGFPRFPPRSSSPPPPVRAEERIRNYLDDDDDAENHLSNPMWPKPVHEFDIDPLEYDTDEEEVYGEDDTDEDEEDIDEDDKDSDEDDTDKYDSDDDWKFYADDNSDEDGKLYAEDREGWYIPGPPVRAEETFLKIRNYLVDGDDAGCRKRGGGDIPTPGAAKKARKDFEEGEIIGEEWEGQESESSKAASAITHTQHRLNKEIRLPSHLAPGDYLTCFKDKIEAKWDHPVCANGGA</sequence>
<dbReference type="Proteomes" id="UP001141552">
    <property type="component" value="Unassembled WGS sequence"/>
</dbReference>
<dbReference type="AlphaFoldDB" id="A0A9Q0J4H3"/>
<evidence type="ECO:0000313" key="2">
    <source>
        <dbReference type="EMBL" id="KAJ4827747.1"/>
    </source>
</evidence>
<reference evidence="2" key="1">
    <citation type="submission" date="2022-02" db="EMBL/GenBank/DDBJ databases">
        <authorList>
            <person name="Henning P.M."/>
            <person name="McCubbin A.G."/>
            <person name="Shore J.S."/>
        </authorList>
    </citation>
    <scope>NUCLEOTIDE SEQUENCE</scope>
    <source>
        <strain evidence="2">F60SS</strain>
        <tissue evidence="2">Leaves</tissue>
    </source>
</reference>
<feature type="region of interest" description="Disordered" evidence="1">
    <location>
        <begin position="1"/>
        <end position="200"/>
    </location>
</feature>
<accession>A0A9Q0J4H3</accession>
<feature type="compositionally biased region" description="Basic and acidic residues" evidence="1">
    <location>
        <begin position="186"/>
        <end position="200"/>
    </location>
</feature>